<comment type="caution">
    <text evidence="2">The sequence shown here is derived from an EMBL/GenBank/DDBJ whole genome shotgun (WGS) entry which is preliminary data.</text>
</comment>
<feature type="region of interest" description="Disordered" evidence="1">
    <location>
        <begin position="339"/>
        <end position="542"/>
    </location>
</feature>
<evidence type="ECO:0000313" key="3">
    <source>
        <dbReference type="Proteomes" id="UP000001861"/>
    </source>
</evidence>
<name>A8NU92_COPC7</name>
<sequence>MQSRRPGVSPLAIVLPHPQLPSRRSSLLSAGSDSHSQPRTPVTGLSPNCSAIFFAPSRKSTDSWNSSNADELEWEWKPEQVLLLSRTLDALPAHLVTPFNGPIPPPNLLDKIARGVSKAKGPVDWPHSLRATRVKLIELARAKAKEEALADQRRQVITEEPEVEIDDGSNYSYLHDGTERPLTVEARRRPYRQSSMDFIQPVGTDLKDNDSIARLSRRLQRTDRTFPNPAFHPYARASRAHPNRRSTSPPPLANMPSLINPSTESSDTVNSLSTFSSEPRAIRRSLSSLSSISMLSGSSSGIAIPDPRVQRIRRSESISVGAPKSSVGLKRAPTYGALAQGARREHMASPGRHVRRDSGSYPSSDEEEKARAKQAKKARTKSVTQTALSNPPSSPVAQRPSSPLPPPVPEKDRKHLRSPRKGLIQDENDKVTSSPSPSKHKKTAKVDGSLEKPTNRKRPAPMNLQRNPSIFGPELPHLQKHSPKKTHIATPLSPAKPRGSILTPTKARSPSPSPLSPSSTMALSPAAHIVPSSPSPPATQKAKTLRRVQRLIPARRISFGSLLSGNEEVNTPGEGEGLRNCLGSAFQLL</sequence>
<feature type="compositionally biased region" description="Basic and acidic residues" evidence="1">
    <location>
        <begin position="444"/>
        <end position="454"/>
    </location>
</feature>
<dbReference type="KEGG" id="cci:CC1G_07049"/>
<proteinExistence type="predicted"/>
<dbReference type="OrthoDB" id="433738at2759"/>
<keyword evidence="3" id="KW-1185">Reference proteome</keyword>
<feature type="compositionally biased region" description="Polar residues" evidence="1">
    <location>
        <begin position="381"/>
        <end position="391"/>
    </location>
</feature>
<feature type="compositionally biased region" description="Polar residues" evidence="1">
    <location>
        <begin position="257"/>
        <end position="277"/>
    </location>
</feature>
<dbReference type="Proteomes" id="UP000001861">
    <property type="component" value="Unassembled WGS sequence"/>
</dbReference>
<protein>
    <submittedName>
        <fullName evidence="2">Uncharacterized protein</fullName>
    </submittedName>
</protein>
<organism evidence="2 3">
    <name type="scientific">Coprinopsis cinerea (strain Okayama-7 / 130 / ATCC MYA-4618 / FGSC 9003)</name>
    <name type="common">Inky cap fungus</name>
    <name type="synonym">Hormographiella aspergillata</name>
    <dbReference type="NCBI Taxonomy" id="240176"/>
    <lineage>
        <taxon>Eukaryota</taxon>
        <taxon>Fungi</taxon>
        <taxon>Dikarya</taxon>
        <taxon>Basidiomycota</taxon>
        <taxon>Agaricomycotina</taxon>
        <taxon>Agaricomycetes</taxon>
        <taxon>Agaricomycetidae</taxon>
        <taxon>Agaricales</taxon>
        <taxon>Agaricineae</taxon>
        <taxon>Psathyrellaceae</taxon>
        <taxon>Coprinopsis</taxon>
    </lineage>
</organism>
<evidence type="ECO:0000256" key="1">
    <source>
        <dbReference type="SAM" id="MobiDB-lite"/>
    </source>
</evidence>
<dbReference type="HOGENOM" id="CLU_014804_0_0_1"/>
<feature type="compositionally biased region" description="Low complexity" evidence="1">
    <location>
        <begin position="516"/>
        <end position="527"/>
    </location>
</feature>
<dbReference type="InParanoid" id="A8NU92"/>
<feature type="compositionally biased region" description="Polar residues" evidence="1">
    <location>
        <begin position="38"/>
        <end position="47"/>
    </location>
</feature>
<feature type="compositionally biased region" description="Basic residues" evidence="1">
    <location>
        <begin position="478"/>
        <end position="487"/>
    </location>
</feature>
<dbReference type="STRING" id="240176.A8NU92"/>
<feature type="region of interest" description="Disordered" evidence="1">
    <location>
        <begin position="223"/>
        <end position="280"/>
    </location>
</feature>
<dbReference type="AlphaFoldDB" id="A8NU92"/>
<dbReference type="OMA" id="DLEWEWK"/>
<dbReference type="GeneID" id="6012943"/>
<dbReference type="RefSeq" id="XP_001836402.2">
    <property type="nucleotide sequence ID" value="XM_001836350.2"/>
</dbReference>
<gene>
    <name evidence="2" type="ORF">CC1G_07049</name>
</gene>
<evidence type="ECO:0000313" key="2">
    <source>
        <dbReference type="EMBL" id="EAU85355.2"/>
    </source>
</evidence>
<feature type="compositionally biased region" description="Low complexity" evidence="1">
    <location>
        <begin position="15"/>
        <end position="37"/>
    </location>
</feature>
<dbReference type="VEuPathDB" id="FungiDB:CC1G_07049"/>
<dbReference type="EMBL" id="AACS02000004">
    <property type="protein sequence ID" value="EAU85355.2"/>
    <property type="molecule type" value="Genomic_DNA"/>
</dbReference>
<reference evidence="2 3" key="1">
    <citation type="journal article" date="2010" name="Proc. Natl. Acad. Sci. U.S.A.">
        <title>Insights into evolution of multicellular fungi from the assembled chromosomes of the mushroom Coprinopsis cinerea (Coprinus cinereus).</title>
        <authorList>
            <person name="Stajich J.E."/>
            <person name="Wilke S.K."/>
            <person name="Ahren D."/>
            <person name="Au C.H."/>
            <person name="Birren B.W."/>
            <person name="Borodovsky M."/>
            <person name="Burns C."/>
            <person name="Canback B."/>
            <person name="Casselton L.A."/>
            <person name="Cheng C.K."/>
            <person name="Deng J."/>
            <person name="Dietrich F.S."/>
            <person name="Fargo D.C."/>
            <person name="Farman M.L."/>
            <person name="Gathman A.C."/>
            <person name="Goldberg J."/>
            <person name="Guigo R."/>
            <person name="Hoegger P.J."/>
            <person name="Hooker J.B."/>
            <person name="Huggins A."/>
            <person name="James T.Y."/>
            <person name="Kamada T."/>
            <person name="Kilaru S."/>
            <person name="Kodira C."/>
            <person name="Kues U."/>
            <person name="Kupfer D."/>
            <person name="Kwan H.S."/>
            <person name="Lomsadze A."/>
            <person name="Li W."/>
            <person name="Lilly W.W."/>
            <person name="Ma L.J."/>
            <person name="Mackey A.J."/>
            <person name="Manning G."/>
            <person name="Martin F."/>
            <person name="Muraguchi H."/>
            <person name="Natvig D.O."/>
            <person name="Palmerini H."/>
            <person name="Ramesh M.A."/>
            <person name="Rehmeyer C.J."/>
            <person name="Roe B.A."/>
            <person name="Shenoy N."/>
            <person name="Stanke M."/>
            <person name="Ter-Hovhannisyan V."/>
            <person name="Tunlid A."/>
            <person name="Velagapudi R."/>
            <person name="Vision T.J."/>
            <person name="Zeng Q."/>
            <person name="Zolan M.E."/>
            <person name="Pukkila P.J."/>
        </authorList>
    </citation>
    <scope>NUCLEOTIDE SEQUENCE [LARGE SCALE GENOMIC DNA]</scope>
    <source>
        <strain evidence="3">Okayama-7 / 130 / ATCC MYA-4618 / FGSC 9003</strain>
    </source>
</reference>
<dbReference type="eggNOG" id="ENOG502SFB5">
    <property type="taxonomic scope" value="Eukaryota"/>
</dbReference>
<feature type="region of interest" description="Disordered" evidence="1">
    <location>
        <begin position="315"/>
        <end position="334"/>
    </location>
</feature>
<accession>A8NU92</accession>
<feature type="region of interest" description="Disordered" evidence="1">
    <location>
        <begin position="1"/>
        <end position="47"/>
    </location>
</feature>